<proteinExistence type="predicted"/>
<organism evidence="1">
    <name type="scientific">Rhizophora mucronata</name>
    <name type="common">Asiatic mangrove</name>
    <dbReference type="NCBI Taxonomy" id="61149"/>
    <lineage>
        <taxon>Eukaryota</taxon>
        <taxon>Viridiplantae</taxon>
        <taxon>Streptophyta</taxon>
        <taxon>Embryophyta</taxon>
        <taxon>Tracheophyta</taxon>
        <taxon>Spermatophyta</taxon>
        <taxon>Magnoliopsida</taxon>
        <taxon>eudicotyledons</taxon>
        <taxon>Gunneridae</taxon>
        <taxon>Pentapetalae</taxon>
        <taxon>rosids</taxon>
        <taxon>fabids</taxon>
        <taxon>Malpighiales</taxon>
        <taxon>Rhizophoraceae</taxon>
        <taxon>Rhizophora</taxon>
    </lineage>
</organism>
<accession>A0A2P2R0M3</accession>
<name>A0A2P2R0M3_RHIMU</name>
<reference evidence="1" key="1">
    <citation type="submission" date="2018-02" db="EMBL/GenBank/DDBJ databases">
        <title>Rhizophora mucronata_Transcriptome.</title>
        <authorList>
            <person name="Meera S.P."/>
            <person name="Sreeshan A."/>
            <person name="Augustine A."/>
        </authorList>
    </citation>
    <scope>NUCLEOTIDE SEQUENCE</scope>
    <source>
        <tissue evidence="1">Leaf</tissue>
    </source>
</reference>
<protein>
    <submittedName>
        <fullName evidence="1">Uncharacterized protein</fullName>
    </submittedName>
</protein>
<dbReference type="AlphaFoldDB" id="A0A2P2R0M3"/>
<evidence type="ECO:0000313" key="1">
    <source>
        <dbReference type="EMBL" id="MBX72788.1"/>
    </source>
</evidence>
<sequence>MELLSYLFFVITSISDTVPESRKEVTVSRYVGHHSGVPCGGAAVHQSC</sequence>
<dbReference type="EMBL" id="GGEC01092304">
    <property type="protein sequence ID" value="MBX72788.1"/>
    <property type="molecule type" value="Transcribed_RNA"/>
</dbReference>